<dbReference type="InterPro" id="IPR021881">
    <property type="entry name" value="NACK_C"/>
</dbReference>
<dbReference type="PROSITE" id="PS50067">
    <property type="entry name" value="KINESIN_MOTOR_2"/>
    <property type="match status" value="1"/>
</dbReference>
<keyword evidence="5 8" id="KW-0175">Coiled coil</keyword>
<dbReference type="InterPro" id="IPR027640">
    <property type="entry name" value="Kinesin-like_fam"/>
</dbReference>
<evidence type="ECO:0000259" key="10">
    <source>
        <dbReference type="PROSITE" id="PS50067"/>
    </source>
</evidence>
<evidence type="ECO:0000313" key="11">
    <source>
        <dbReference type="EMBL" id="KAK7265488.1"/>
    </source>
</evidence>
<dbReference type="SUPFAM" id="SSF52540">
    <property type="entry name" value="P-loop containing nucleoside triphosphate hydrolases"/>
    <property type="match status" value="1"/>
</dbReference>
<feature type="compositionally biased region" description="Polar residues" evidence="9">
    <location>
        <begin position="771"/>
        <end position="780"/>
    </location>
</feature>
<sequence>MDWARTLHWAHDGKKGHHRSSRYYTLRTLNFGAFFPPLSNKVKLNLTRYTQPFDFAAPNHVVLRFRRRFTISGLKNRRHRAFLHLTCKNQAQNTMVGTPAAATRLTKMQRNVSGTPSGSKIREEKIRVTVRMRPLNRREQAMYDLIAWDCLDEHTIVFKNPNQERPATPYTFDKVFAPTCSTQKVYEEGAKDVALSALSGINATIFAYGQTSSGKTFTMRGVTENAIKDIYEYIKNTPERDFILRISALEIYNETVIDLLNRESGPLRLLDDPEKGTIVEKLNEEVAKDGQHLRHLIAICEAQRQVGETALNDKSSRSHQIIRLTVESSLRESSGHVKSYLASLNFVDLAGSERISQTNTCGARMKEGSHINRSLLTLASVIRKLSGGKHGHIPYRDSKLTRILQSSLGGNARTAIICTISPSLTHVEQTRNTLTFAYSAKEVINTARVNMVVSDETLVRQLQKEVARLEGELRSPELSSKSGLRSLLAEKELKIQQMERDIEDLRRQRDIAQFQLDLERRAKVQKGSNDCGPSSLVVRCLSFPEENESANGKHTPERKETVGRQAMLKNLLASPDPSILVGEIQKLENRQRQLCEDANRALEVLHKDFATHKLGNQETAETMSKVLSEIKDLVVASSTAEEIVTADKADLMEKITQLKCQGNTIASLERKLENVQNSIDKLVSAFNTEETPESKTHLRRKKILPFSLSNSPNMQHIIRTPCSPLSSSRKAMEHEIENRAPENTIGVSGKLHKDSPRKDDVSRDSILSREGSPTTPKSKSVNVKKIQKMFKNAAEENIRSFRIYVTELKELVAKLHYQKQLLVCQVLELEANKSLNEERDTPDRSPLPWHILFEQQRKQIIMLWHLCHISLVHRTQFYLLLRGDSSDQIYMEVEVRRLTWLEQHLAELGNASPALLGDEPAGSVSASIRALKQEREYLAKKVNTKLTAEERELLYAKWEVPPVGKQRRLQLVNKLWTDPYNLQHVQDSAEIVAKLIDFSVSDENSKDMFELNFASPYNKKTWAGWNFISNLLNL</sequence>
<dbReference type="GO" id="GO:0003777">
    <property type="term" value="F:microtubule motor activity"/>
    <property type="evidence" value="ECO:0007669"/>
    <property type="project" value="InterPro"/>
</dbReference>
<dbReference type="PRINTS" id="PR00380">
    <property type="entry name" value="KINESINHEAVY"/>
</dbReference>
<keyword evidence="6 7" id="KW-0505">Motor protein</keyword>
<feature type="coiled-coil region" evidence="8">
    <location>
        <begin position="452"/>
        <end position="515"/>
    </location>
</feature>
<gene>
    <name evidence="11" type="ORF">RJT34_33108</name>
</gene>
<evidence type="ECO:0000256" key="4">
    <source>
        <dbReference type="ARBA" id="ARBA00022840"/>
    </source>
</evidence>
<accession>A0AAN9F585</accession>
<evidence type="ECO:0000256" key="6">
    <source>
        <dbReference type="ARBA" id="ARBA00023175"/>
    </source>
</evidence>
<dbReference type="InterPro" id="IPR027417">
    <property type="entry name" value="P-loop_NTPase"/>
</dbReference>
<dbReference type="InterPro" id="IPR036961">
    <property type="entry name" value="Kinesin_motor_dom_sf"/>
</dbReference>
<keyword evidence="2" id="KW-0493">Microtubule</keyword>
<dbReference type="Proteomes" id="UP001359559">
    <property type="component" value="Unassembled WGS sequence"/>
</dbReference>
<feature type="compositionally biased region" description="Basic and acidic residues" evidence="9">
    <location>
        <begin position="751"/>
        <end position="767"/>
    </location>
</feature>
<evidence type="ECO:0000256" key="8">
    <source>
        <dbReference type="SAM" id="Coils"/>
    </source>
</evidence>
<keyword evidence="3 7" id="KW-0547">Nucleotide-binding</keyword>
<feature type="binding site" evidence="7">
    <location>
        <begin position="209"/>
        <end position="216"/>
    </location>
    <ligand>
        <name>ATP</name>
        <dbReference type="ChEBI" id="CHEBI:30616"/>
    </ligand>
</feature>
<evidence type="ECO:0000256" key="7">
    <source>
        <dbReference type="PROSITE-ProRule" id="PRU00283"/>
    </source>
</evidence>
<evidence type="ECO:0000256" key="3">
    <source>
        <dbReference type="ARBA" id="ARBA00022741"/>
    </source>
</evidence>
<feature type="domain" description="Kinesin motor" evidence="10">
    <location>
        <begin position="125"/>
        <end position="443"/>
    </location>
</feature>
<dbReference type="AlphaFoldDB" id="A0AAN9F585"/>
<keyword evidence="12" id="KW-1185">Reference proteome</keyword>
<dbReference type="PANTHER" id="PTHR47968">
    <property type="entry name" value="CENTROMERE PROTEIN E"/>
    <property type="match status" value="1"/>
</dbReference>
<dbReference type="SMART" id="SM00129">
    <property type="entry name" value="KISc"/>
    <property type="match status" value="1"/>
</dbReference>
<evidence type="ECO:0000313" key="12">
    <source>
        <dbReference type="Proteomes" id="UP001359559"/>
    </source>
</evidence>
<protein>
    <recommendedName>
        <fullName evidence="10">Kinesin motor domain-containing protein</fullName>
    </recommendedName>
</protein>
<dbReference type="GO" id="GO:0005874">
    <property type="term" value="C:microtubule"/>
    <property type="evidence" value="ECO:0007669"/>
    <property type="project" value="UniProtKB-KW"/>
</dbReference>
<evidence type="ECO:0000256" key="9">
    <source>
        <dbReference type="SAM" id="MobiDB-lite"/>
    </source>
</evidence>
<feature type="region of interest" description="Disordered" evidence="9">
    <location>
        <begin position="737"/>
        <end position="780"/>
    </location>
</feature>
<dbReference type="FunFam" id="3.40.850.10:FF:000016">
    <property type="entry name" value="Kinesin-like protein"/>
    <property type="match status" value="1"/>
</dbReference>
<dbReference type="Pfam" id="PF00225">
    <property type="entry name" value="Kinesin"/>
    <property type="match status" value="1"/>
</dbReference>
<reference evidence="11 12" key="1">
    <citation type="submission" date="2024-01" db="EMBL/GenBank/DDBJ databases">
        <title>The genomes of 5 underutilized Papilionoideae crops provide insights into root nodulation and disease resistance.</title>
        <authorList>
            <person name="Yuan L."/>
        </authorList>
    </citation>
    <scope>NUCLEOTIDE SEQUENCE [LARGE SCALE GENOMIC DNA]</scope>
    <source>
        <strain evidence="11">LY-2023</strain>
        <tissue evidence="11">Leaf</tissue>
    </source>
</reference>
<dbReference type="GO" id="GO:0005524">
    <property type="term" value="F:ATP binding"/>
    <property type="evidence" value="ECO:0007669"/>
    <property type="project" value="UniProtKB-UniRule"/>
</dbReference>
<dbReference type="GO" id="GO:0008017">
    <property type="term" value="F:microtubule binding"/>
    <property type="evidence" value="ECO:0007669"/>
    <property type="project" value="InterPro"/>
</dbReference>
<comment type="caution">
    <text evidence="11">The sequence shown here is derived from an EMBL/GenBank/DDBJ whole genome shotgun (WGS) entry which is preliminary data.</text>
</comment>
<name>A0AAN9F585_CLITE</name>
<dbReference type="InterPro" id="IPR019821">
    <property type="entry name" value="Kinesin_motor_CS"/>
</dbReference>
<keyword evidence="4 7" id="KW-0067">ATP-binding</keyword>
<dbReference type="PANTHER" id="PTHR47968:SF39">
    <property type="entry name" value="KINESIN-LIKE PROTEIN KIN-7B"/>
    <property type="match status" value="1"/>
</dbReference>
<dbReference type="CDD" id="cd01374">
    <property type="entry name" value="KISc_CENP_E"/>
    <property type="match status" value="1"/>
</dbReference>
<comment type="similarity">
    <text evidence="1">Belongs to the TRAFAC class myosin-kinesin ATPase superfamily. Kinesin family. KIN-7 subfamily.</text>
</comment>
<feature type="coiled-coil region" evidence="8">
    <location>
        <begin position="658"/>
        <end position="685"/>
    </location>
</feature>
<organism evidence="11 12">
    <name type="scientific">Clitoria ternatea</name>
    <name type="common">Butterfly pea</name>
    <dbReference type="NCBI Taxonomy" id="43366"/>
    <lineage>
        <taxon>Eukaryota</taxon>
        <taxon>Viridiplantae</taxon>
        <taxon>Streptophyta</taxon>
        <taxon>Embryophyta</taxon>
        <taxon>Tracheophyta</taxon>
        <taxon>Spermatophyta</taxon>
        <taxon>Magnoliopsida</taxon>
        <taxon>eudicotyledons</taxon>
        <taxon>Gunneridae</taxon>
        <taxon>Pentapetalae</taxon>
        <taxon>rosids</taxon>
        <taxon>fabids</taxon>
        <taxon>Fabales</taxon>
        <taxon>Fabaceae</taxon>
        <taxon>Papilionoideae</taxon>
        <taxon>50 kb inversion clade</taxon>
        <taxon>NPAAA clade</taxon>
        <taxon>indigoferoid/millettioid clade</taxon>
        <taxon>Phaseoleae</taxon>
        <taxon>Clitoria</taxon>
    </lineage>
</organism>
<proteinExistence type="inferred from homology"/>
<dbReference type="Gene3D" id="3.40.850.10">
    <property type="entry name" value="Kinesin motor domain"/>
    <property type="match status" value="1"/>
</dbReference>
<evidence type="ECO:0000256" key="5">
    <source>
        <dbReference type="ARBA" id="ARBA00023054"/>
    </source>
</evidence>
<evidence type="ECO:0000256" key="2">
    <source>
        <dbReference type="ARBA" id="ARBA00022701"/>
    </source>
</evidence>
<dbReference type="Pfam" id="PF11995">
    <property type="entry name" value="DUF3490"/>
    <property type="match status" value="1"/>
</dbReference>
<dbReference type="GO" id="GO:0007018">
    <property type="term" value="P:microtubule-based movement"/>
    <property type="evidence" value="ECO:0007669"/>
    <property type="project" value="InterPro"/>
</dbReference>
<dbReference type="EMBL" id="JAYKXN010000008">
    <property type="protein sequence ID" value="KAK7265488.1"/>
    <property type="molecule type" value="Genomic_DNA"/>
</dbReference>
<dbReference type="InterPro" id="IPR001752">
    <property type="entry name" value="Kinesin_motor_dom"/>
</dbReference>
<dbReference type="PROSITE" id="PS00411">
    <property type="entry name" value="KINESIN_MOTOR_1"/>
    <property type="match status" value="1"/>
</dbReference>
<evidence type="ECO:0000256" key="1">
    <source>
        <dbReference type="ARBA" id="ARBA00007310"/>
    </source>
</evidence>